<accession>A0A1L9V1Y3</accession>
<organism evidence="1 2">
    <name type="scientific">Aspergillus brasiliensis (strain CBS 101740 / IMI 381727 / IBT 21946)</name>
    <dbReference type="NCBI Taxonomy" id="767769"/>
    <lineage>
        <taxon>Eukaryota</taxon>
        <taxon>Fungi</taxon>
        <taxon>Dikarya</taxon>
        <taxon>Ascomycota</taxon>
        <taxon>Pezizomycotina</taxon>
        <taxon>Eurotiomycetes</taxon>
        <taxon>Eurotiomycetidae</taxon>
        <taxon>Eurotiales</taxon>
        <taxon>Aspergillaceae</taxon>
        <taxon>Aspergillus</taxon>
        <taxon>Aspergillus subgen. Circumdati</taxon>
    </lineage>
</organism>
<dbReference type="OrthoDB" id="2156052at2759"/>
<dbReference type="RefSeq" id="XP_067485194.1">
    <property type="nucleotide sequence ID" value="XM_067620334.1"/>
</dbReference>
<keyword evidence="2" id="KW-1185">Reference proteome</keyword>
<dbReference type="Proteomes" id="UP000184499">
    <property type="component" value="Unassembled WGS sequence"/>
</dbReference>
<evidence type="ECO:0000313" key="1">
    <source>
        <dbReference type="EMBL" id="OJJ77947.1"/>
    </source>
</evidence>
<gene>
    <name evidence="1" type="ORF">ASPBRDRAFT_191211</name>
</gene>
<dbReference type="GeneID" id="93572822"/>
<sequence>MASAVLIDSEQTIGRNILPVIKKAFEVPFTKEEDDAYYAYWKKNKKVLTLDNRQLARYMDDHFTRFGFFTTYEYTWFVKRIDNTHFAMSPPISTAAQSTADKVSLRECLLATALRA</sequence>
<reference evidence="2" key="1">
    <citation type="journal article" date="2017" name="Genome Biol.">
        <title>Comparative genomics reveals high biological diversity and specific adaptations in the industrially and medically important fungal genus Aspergillus.</title>
        <authorList>
            <person name="de Vries R.P."/>
            <person name="Riley R."/>
            <person name="Wiebenga A."/>
            <person name="Aguilar-Osorio G."/>
            <person name="Amillis S."/>
            <person name="Uchima C.A."/>
            <person name="Anderluh G."/>
            <person name="Asadollahi M."/>
            <person name="Askin M."/>
            <person name="Barry K."/>
            <person name="Battaglia E."/>
            <person name="Bayram O."/>
            <person name="Benocci T."/>
            <person name="Braus-Stromeyer S.A."/>
            <person name="Caldana C."/>
            <person name="Canovas D."/>
            <person name="Cerqueira G.C."/>
            <person name="Chen F."/>
            <person name="Chen W."/>
            <person name="Choi C."/>
            <person name="Clum A."/>
            <person name="Dos Santos R.A."/>
            <person name="Damasio A.R."/>
            <person name="Diallinas G."/>
            <person name="Emri T."/>
            <person name="Fekete E."/>
            <person name="Flipphi M."/>
            <person name="Freyberg S."/>
            <person name="Gallo A."/>
            <person name="Gournas C."/>
            <person name="Habgood R."/>
            <person name="Hainaut M."/>
            <person name="Harispe M.L."/>
            <person name="Henrissat B."/>
            <person name="Hilden K.S."/>
            <person name="Hope R."/>
            <person name="Hossain A."/>
            <person name="Karabika E."/>
            <person name="Karaffa L."/>
            <person name="Karanyi Z."/>
            <person name="Krasevec N."/>
            <person name="Kuo A."/>
            <person name="Kusch H."/>
            <person name="LaButti K."/>
            <person name="Lagendijk E.L."/>
            <person name="Lapidus A."/>
            <person name="Levasseur A."/>
            <person name="Lindquist E."/>
            <person name="Lipzen A."/>
            <person name="Logrieco A.F."/>
            <person name="MacCabe A."/>
            <person name="Maekelae M.R."/>
            <person name="Malavazi I."/>
            <person name="Melin P."/>
            <person name="Meyer V."/>
            <person name="Mielnichuk N."/>
            <person name="Miskei M."/>
            <person name="Molnar A.P."/>
            <person name="Mule G."/>
            <person name="Ngan C.Y."/>
            <person name="Orejas M."/>
            <person name="Orosz E."/>
            <person name="Ouedraogo J.P."/>
            <person name="Overkamp K.M."/>
            <person name="Park H.-S."/>
            <person name="Perrone G."/>
            <person name="Piumi F."/>
            <person name="Punt P.J."/>
            <person name="Ram A.F."/>
            <person name="Ramon A."/>
            <person name="Rauscher S."/>
            <person name="Record E."/>
            <person name="Riano-Pachon D.M."/>
            <person name="Robert V."/>
            <person name="Roehrig J."/>
            <person name="Ruller R."/>
            <person name="Salamov A."/>
            <person name="Salih N.S."/>
            <person name="Samson R.A."/>
            <person name="Sandor E."/>
            <person name="Sanguinetti M."/>
            <person name="Schuetze T."/>
            <person name="Sepcic K."/>
            <person name="Shelest E."/>
            <person name="Sherlock G."/>
            <person name="Sophianopoulou V."/>
            <person name="Squina F.M."/>
            <person name="Sun H."/>
            <person name="Susca A."/>
            <person name="Todd R.B."/>
            <person name="Tsang A."/>
            <person name="Unkles S.E."/>
            <person name="van de Wiele N."/>
            <person name="van Rossen-Uffink D."/>
            <person name="Oliveira J.V."/>
            <person name="Vesth T.C."/>
            <person name="Visser J."/>
            <person name="Yu J.-H."/>
            <person name="Zhou M."/>
            <person name="Andersen M.R."/>
            <person name="Archer D.B."/>
            <person name="Baker S.E."/>
            <person name="Benoit I."/>
            <person name="Brakhage A.A."/>
            <person name="Braus G.H."/>
            <person name="Fischer R."/>
            <person name="Frisvad J.C."/>
            <person name="Goldman G.H."/>
            <person name="Houbraken J."/>
            <person name="Oakley B."/>
            <person name="Pocsi I."/>
            <person name="Scazzocchio C."/>
            <person name="Seiboth B."/>
            <person name="vanKuyk P.A."/>
            <person name="Wortman J."/>
            <person name="Dyer P.S."/>
            <person name="Grigoriev I.V."/>
        </authorList>
    </citation>
    <scope>NUCLEOTIDE SEQUENCE [LARGE SCALE GENOMIC DNA]</scope>
    <source>
        <strain evidence="2">CBS 101740 / IMI 381727 / IBT 21946</strain>
    </source>
</reference>
<dbReference type="EMBL" id="KV878679">
    <property type="protein sequence ID" value="OJJ77947.1"/>
    <property type="molecule type" value="Genomic_DNA"/>
</dbReference>
<name>A0A1L9V1Y3_ASPBC</name>
<dbReference type="VEuPathDB" id="FungiDB:ASPBRDRAFT_191211"/>
<protein>
    <submittedName>
        <fullName evidence="1">Uncharacterized protein</fullName>
    </submittedName>
</protein>
<dbReference type="AlphaFoldDB" id="A0A1L9V1Y3"/>
<proteinExistence type="predicted"/>
<evidence type="ECO:0000313" key="2">
    <source>
        <dbReference type="Proteomes" id="UP000184499"/>
    </source>
</evidence>